<proteinExistence type="inferred from homology"/>
<keyword evidence="6" id="KW-0175">Coiled coil</keyword>
<name>A0AAW1Y222_RUBAR</name>
<comment type="similarity">
    <text evidence="2">Belongs to the UPF0496 family.</text>
</comment>
<evidence type="ECO:0000256" key="3">
    <source>
        <dbReference type="ARBA" id="ARBA00022692"/>
    </source>
</evidence>
<dbReference type="EMBL" id="JBEDUW010000002">
    <property type="protein sequence ID" value="KAK9942400.1"/>
    <property type="molecule type" value="Genomic_DNA"/>
</dbReference>
<keyword evidence="3 8" id="KW-0812">Transmembrane</keyword>
<sequence>MGCVQAKPERRGPVLERKTSSFKKQKINPINPETDDLCKHVEDLMKSYQANCKDDKDLQALDDDLNASAEEVVRSTGLERLKQCLNYLTHSNKKIVKVILSCKKQILEAEGKEASMVMTANEKLLDHFLIEEYFNNSLQTHELCTLELQDFIDSAREIHSCITGVVREKKMSKKLNESEKKYHKSAEAVVAKVKSLRNQHRGMLDKLKDGIQKLDKKLELTRTLKKVVNVIFIGTLSAVFVCTILAASMAAPTVSSALTAHPCVAGVVAGGAVVYAFSSVLKEGQHWLLTLIGGYESTLEAHKGVIMSMEAGTGDAIKELGDIMCQVNKVIAKGDDPELSNLSSVNEQGREDLEIEEVIRAKLAEFENEIEELDKRREQCLRVIKKARDQVLEEYGRLKSSEVWSMQKEI</sequence>
<dbReference type="PANTHER" id="PTHR31113:SF3">
    <property type="entry name" value="UPF0496 PROTEIN 1"/>
    <property type="match status" value="1"/>
</dbReference>
<accession>A0AAW1Y222</accession>
<protein>
    <submittedName>
        <fullName evidence="9">Uncharacterized protein</fullName>
    </submittedName>
</protein>
<comment type="caution">
    <text evidence="9">The sequence shown here is derived from an EMBL/GenBank/DDBJ whole genome shotgun (WGS) entry which is preliminary data.</text>
</comment>
<evidence type="ECO:0000256" key="1">
    <source>
        <dbReference type="ARBA" id="ARBA00004370"/>
    </source>
</evidence>
<dbReference type="GO" id="GO:0016020">
    <property type="term" value="C:membrane"/>
    <property type="evidence" value="ECO:0007669"/>
    <property type="project" value="UniProtKB-SubCell"/>
</dbReference>
<evidence type="ECO:0000256" key="6">
    <source>
        <dbReference type="SAM" id="Coils"/>
    </source>
</evidence>
<dbReference type="PANTHER" id="PTHR31113">
    <property type="entry name" value="UPF0496 PROTEIN 3-RELATED"/>
    <property type="match status" value="1"/>
</dbReference>
<dbReference type="AlphaFoldDB" id="A0AAW1Y222"/>
<feature type="compositionally biased region" description="Basic and acidic residues" evidence="7">
    <location>
        <begin position="7"/>
        <end position="19"/>
    </location>
</feature>
<gene>
    <name evidence="9" type="ORF">M0R45_008067</name>
</gene>
<evidence type="ECO:0000256" key="8">
    <source>
        <dbReference type="SAM" id="Phobius"/>
    </source>
</evidence>
<comment type="subcellular location">
    <subcellularLocation>
        <location evidence="1">Membrane</location>
    </subcellularLocation>
</comment>
<feature type="transmembrane region" description="Helical" evidence="8">
    <location>
        <begin position="227"/>
        <end position="251"/>
    </location>
</feature>
<evidence type="ECO:0000256" key="7">
    <source>
        <dbReference type="SAM" id="MobiDB-lite"/>
    </source>
</evidence>
<organism evidence="9 10">
    <name type="scientific">Rubus argutus</name>
    <name type="common">Southern blackberry</name>
    <dbReference type="NCBI Taxonomy" id="59490"/>
    <lineage>
        <taxon>Eukaryota</taxon>
        <taxon>Viridiplantae</taxon>
        <taxon>Streptophyta</taxon>
        <taxon>Embryophyta</taxon>
        <taxon>Tracheophyta</taxon>
        <taxon>Spermatophyta</taxon>
        <taxon>Magnoliopsida</taxon>
        <taxon>eudicotyledons</taxon>
        <taxon>Gunneridae</taxon>
        <taxon>Pentapetalae</taxon>
        <taxon>rosids</taxon>
        <taxon>fabids</taxon>
        <taxon>Rosales</taxon>
        <taxon>Rosaceae</taxon>
        <taxon>Rosoideae</taxon>
        <taxon>Rosoideae incertae sedis</taxon>
        <taxon>Rubus</taxon>
    </lineage>
</organism>
<keyword evidence="4 8" id="KW-1133">Transmembrane helix</keyword>
<dbReference type="InterPro" id="IPR007749">
    <property type="entry name" value="DUF677"/>
</dbReference>
<evidence type="ECO:0000256" key="4">
    <source>
        <dbReference type="ARBA" id="ARBA00022989"/>
    </source>
</evidence>
<feature type="coiled-coil region" evidence="6">
    <location>
        <begin position="356"/>
        <end position="390"/>
    </location>
</feature>
<feature type="transmembrane region" description="Helical" evidence="8">
    <location>
        <begin position="257"/>
        <end position="277"/>
    </location>
</feature>
<keyword evidence="10" id="KW-1185">Reference proteome</keyword>
<evidence type="ECO:0000313" key="9">
    <source>
        <dbReference type="EMBL" id="KAK9942400.1"/>
    </source>
</evidence>
<evidence type="ECO:0000313" key="10">
    <source>
        <dbReference type="Proteomes" id="UP001457282"/>
    </source>
</evidence>
<dbReference type="Proteomes" id="UP001457282">
    <property type="component" value="Unassembled WGS sequence"/>
</dbReference>
<feature type="region of interest" description="Disordered" evidence="7">
    <location>
        <begin position="1"/>
        <end position="28"/>
    </location>
</feature>
<evidence type="ECO:0000256" key="5">
    <source>
        <dbReference type="ARBA" id="ARBA00023136"/>
    </source>
</evidence>
<evidence type="ECO:0000256" key="2">
    <source>
        <dbReference type="ARBA" id="ARBA00009074"/>
    </source>
</evidence>
<keyword evidence="5 8" id="KW-0472">Membrane</keyword>
<dbReference type="Pfam" id="PF05055">
    <property type="entry name" value="DUF677"/>
    <property type="match status" value="1"/>
</dbReference>
<reference evidence="9 10" key="1">
    <citation type="journal article" date="2023" name="G3 (Bethesda)">
        <title>A chromosome-length genome assembly and annotation of blackberry (Rubus argutus, cv. 'Hillquist').</title>
        <authorList>
            <person name="Bruna T."/>
            <person name="Aryal R."/>
            <person name="Dudchenko O."/>
            <person name="Sargent D.J."/>
            <person name="Mead D."/>
            <person name="Buti M."/>
            <person name="Cavallini A."/>
            <person name="Hytonen T."/>
            <person name="Andres J."/>
            <person name="Pham M."/>
            <person name="Weisz D."/>
            <person name="Mascagni F."/>
            <person name="Usai G."/>
            <person name="Natali L."/>
            <person name="Bassil N."/>
            <person name="Fernandez G.E."/>
            <person name="Lomsadze A."/>
            <person name="Armour M."/>
            <person name="Olukolu B."/>
            <person name="Poorten T."/>
            <person name="Britton C."/>
            <person name="Davik J."/>
            <person name="Ashrafi H."/>
            <person name="Aiden E.L."/>
            <person name="Borodovsky M."/>
            <person name="Worthington M."/>
        </authorList>
    </citation>
    <scope>NUCLEOTIDE SEQUENCE [LARGE SCALE GENOMIC DNA]</scope>
    <source>
        <strain evidence="9">PI 553951</strain>
    </source>
</reference>